<dbReference type="InterPro" id="IPR002938">
    <property type="entry name" value="FAD-bd"/>
</dbReference>
<name>A0A2U8QR29_9FLAO</name>
<keyword evidence="1" id="KW-0560">Oxidoreductase</keyword>
<dbReference type="SUPFAM" id="SSF51905">
    <property type="entry name" value="FAD/NAD(P)-binding domain"/>
    <property type="match status" value="1"/>
</dbReference>
<proteinExistence type="predicted"/>
<evidence type="ECO:0000313" key="5">
    <source>
        <dbReference type="Proteomes" id="UP000245429"/>
    </source>
</evidence>
<dbReference type="Proteomes" id="UP000245429">
    <property type="component" value="Chromosome"/>
</dbReference>
<sequence>MNKITIIGAGIGGLTTAIALRRKGFEVEIFEHTPQFTEAGSGINLALNAMQLFKHLGISEKIEQSGHSLKAMNVRDLKLDLLASSPIKELAALYSVRAVAIYRARLHSILLDELGDTPVYLNKKLRSLCQKGEQVELVFEDGTTHTAAIVIGADGIRSVVREAVVPEVKSRDAGQICWRGISKATLAEAFQKELNEIWGVGSRFGFVPISSDEVYWFALIRKDKRNNLSENGLSLFKNYPQVVQQILGETPEEAIICNEIRDLKPIDIWYKGNIVLLGDAAHATTPNLGQGACQAVESAYVLAECLASEQDISLAFEKYRQQRIAKAHYVVRTSWALGKMAQLEKSWACSLRNFLMKRLPQTVADRQSKRLYALDFKLR</sequence>
<dbReference type="GO" id="GO:0004497">
    <property type="term" value="F:monooxygenase activity"/>
    <property type="evidence" value="ECO:0007669"/>
    <property type="project" value="UniProtKB-KW"/>
</dbReference>
<dbReference type="InterPro" id="IPR036188">
    <property type="entry name" value="FAD/NAD-bd_sf"/>
</dbReference>
<dbReference type="Pfam" id="PF01494">
    <property type="entry name" value="FAD_binding_3"/>
    <property type="match status" value="1"/>
</dbReference>
<accession>A0A2U8QR29</accession>
<organism evidence="4 5">
    <name type="scientific">Flavobacterium sediminis</name>
    <dbReference type="NCBI Taxonomy" id="2201181"/>
    <lineage>
        <taxon>Bacteria</taxon>
        <taxon>Pseudomonadati</taxon>
        <taxon>Bacteroidota</taxon>
        <taxon>Flavobacteriia</taxon>
        <taxon>Flavobacteriales</taxon>
        <taxon>Flavobacteriaceae</taxon>
        <taxon>Flavobacterium</taxon>
    </lineage>
</organism>
<keyword evidence="5" id="KW-1185">Reference proteome</keyword>
<evidence type="ECO:0000259" key="3">
    <source>
        <dbReference type="Pfam" id="PF01494"/>
    </source>
</evidence>
<gene>
    <name evidence="4" type="ORF">DI487_00805</name>
</gene>
<feature type="domain" description="FAD-binding" evidence="3">
    <location>
        <begin position="4"/>
        <end position="331"/>
    </location>
</feature>
<evidence type="ECO:0000256" key="2">
    <source>
        <dbReference type="ARBA" id="ARBA00023033"/>
    </source>
</evidence>
<dbReference type="PRINTS" id="PR00420">
    <property type="entry name" value="RNGMNOXGNASE"/>
</dbReference>
<dbReference type="KEGG" id="fse:DI487_00805"/>
<dbReference type="EMBL" id="CP029463">
    <property type="protein sequence ID" value="AWM12553.1"/>
    <property type="molecule type" value="Genomic_DNA"/>
</dbReference>
<dbReference type="InterPro" id="IPR050493">
    <property type="entry name" value="FAD-dep_Monooxygenase_BioMet"/>
</dbReference>
<reference evidence="4 5" key="1">
    <citation type="submission" date="2018-05" db="EMBL/GenBank/DDBJ databases">
        <title>Flavobacterium sp. MEBiC07310.</title>
        <authorList>
            <person name="Baek K."/>
        </authorList>
    </citation>
    <scope>NUCLEOTIDE SEQUENCE [LARGE SCALE GENOMIC DNA]</scope>
    <source>
        <strain evidence="4 5">MEBiC07310</strain>
    </source>
</reference>
<dbReference type="OrthoDB" id="9766816at2"/>
<dbReference type="GO" id="GO:0071949">
    <property type="term" value="F:FAD binding"/>
    <property type="evidence" value="ECO:0007669"/>
    <property type="project" value="InterPro"/>
</dbReference>
<keyword evidence="2 4" id="KW-0503">Monooxygenase</keyword>
<dbReference type="AlphaFoldDB" id="A0A2U8QR29"/>
<evidence type="ECO:0000256" key="1">
    <source>
        <dbReference type="ARBA" id="ARBA00023002"/>
    </source>
</evidence>
<protein>
    <submittedName>
        <fullName evidence="4">Monooxygenase</fullName>
    </submittedName>
</protein>
<dbReference type="PANTHER" id="PTHR13789">
    <property type="entry name" value="MONOOXYGENASE"/>
    <property type="match status" value="1"/>
</dbReference>
<dbReference type="RefSeq" id="WP_109567962.1">
    <property type="nucleotide sequence ID" value="NZ_CP029463.1"/>
</dbReference>
<dbReference type="Gene3D" id="3.50.50.60">
    <property type="entry name" value="FAD/NAD(P)-binding domain"/>
    <property type="match status" value="1"/>
</dbReference>
<evidence type="ECO:0000313" key="4">
    <source>
        <dbReference type="EMBL" id="AWM12553.1"/>
    </source>
</evidence>
<dbReference type="PANTHER" id="PTHR13789:SF309">
    <property type="entry name" value="PUTATIVE (AFU_ORTHOLOGUE AFUA_6G14510)-RELATED"/>
    <property type="match status" value="1"/>
</dbReference>